<feature type="chain" id="PRO_5046032807" evidence="2">
    <location>
        <begin position="24"/>
        <end position="97"/>
    </location>
</feature>
<accession>A0ABS6WJC8</accession>
<keyword evidence="2" id="KW-0732">Signal</keyword>
<evidence type="ECO:0000256" key="1">
    <source>
        <dbReference type="SAM" id="Phobius"/>
    </source>
</evidence>
<keyword evidence="4" id="KW-1185">Reference proteome</keyword>
<evidence type="ECO:0000256" key="2">
    <source>
        <dbReference type="SAM" id="SignalP"/>
    </source>
</evidence>
<dbReference type="Proteomes" id="UP001430804">
    <property type="component" value="Unassembled WGS sequence"/>
</dbReference>
<proteinExistence type="predicted"/>
<evidence type="ECO:0000313" key="4">
    <source>
        <dbReference type="Proteomes" id="UP001430804"/>
    </source>
</evidence>
<gene>
    <name evidence="3" type="ORF">KY465_01105</name>
</gene>
<dbReference type="RefSeq" id="WP_219157585.1">
    <property type="nucleotide sequence ID" value="NZ_JAHWQX010000001.1"/>
</dbReference>
<organism evidence="3 4">
    <name type="scientific">Pseudohoeflea coraliihabitans</name>
    <dbReference type="NCBI Taxonomy" id="2860393"/>
    <lineage>
        <taxon>Bacteria</taxon>
        <taxon>Pseudomonadati</taxon>
        <taxon>Pseudomonadota</taxon>
        <taxon>Alphaproteobacteria</taxon>
        <taxon>Hyphomicrobiales</taxon>
        <taxon>Rhizobiaceae</taxon>
        <taxon>Pseudohoeflea</taxon>
    </lineage>
</organism>
<comment type="caution">
    <text evidence="3">The sequence shown here is derived from an EMBL/GenBank/DDBJ whole genome shotgun (WGS) entry which is preliminary data.</text>
</comment>
<feature type="signal peptide" evidence="2">
    <location>
        <begin position="1"/>
        <end position="23"/>
    </location>
</feature>
<protein>
    <submittedName>
        <fullName evidence="3">Uncharacterized protein</fullName>
    </submittedName>
</protein>
<keyword evidence="1" id="KW-0472">Membrane</keyword>
<dbReference type="EMBL" id="JAHWQX010000001">
    <property type="protein sequence ID" value="MBW3095870.1"/>
    <property type="molecule type" value="Genomic_DNA"/>
</dbReference>
<evidence type="ECO:0000313" key="3">
    <source>
        <dbReference type="EMBL" id="MBW3095870.1"/>
    </source>
</evidence>
<keyword evidence="1" id="KW-0812">Transmembrane</keyword>
<keyword evidence="1" id="KW-1133">Transmembrane helix</keyword>
<sequence>MKTLATAAMSPIILMAMHGPAHAVDLERMFRHLTGDTLEKWAMPLILAGTVLAAIVLWWAAAIGRRRRRRRIKAYDAELAEFSSRIRRGAGPKRSRF</sequence>
<name>A0ABS6WJC8_9HYPH</name>
<reference evidence="3" key="1">
    <citation type="submission" date="2021-07" db="EMBL/GenBank/DDBJ databases">
        <title>Pseudohoeflea marina sp. nov. a polyhydroxyalcanoate-producing bacterium.</title>
        <authorList>
            <person name="Zheng W."/>
            <person name="Yu S."/>
            <person name="Huang Y."/>
        </authorList>
    </citation>
    <scope>NUCLEOTIDE SEQUENCE</scope>
    <source>
        <strain evidence="3">DP4N28-3</strain>
    </source>
</reference>
<feature type="transmembrane region" description="Helical" evidence="1">
    <location>
        <begin position="42"/>
        <end position="63"/>
    </location>
</feature>